<keyword evidence="2" id="KW-0677">Repeat</keyword>
<dbReference type="InterPro" id="IPR028994">
    <property type="entry name" value="Integrin_alpha_N"/>
</dbReference>
<dbReference type="Pfam" id="PF01839">
    <property type="entry name" value="FG-GAP"/>
    <property type="match status" value="4"/>
</dbReference>
<keyword evidence="6" id="KW-1185">Reference proteome</keyword>
<evidence type="ECO:0000256" key="1">
    <source>
        <dbReference type="ARBA" id="ARBA00022729"/>
    </source>
</evidence>
<dbReference type="PROSITE" id="PS51470">
    <property type="entry name" value="FG_GAP"/>
    <property type="match status" value="1"/>
</dbReference>
<dbReference type="GO" id="GO:0008305">
    <property type="term" value="C:integrin complex"/>
    <property type="evidence" value="ECO:0007669"/>
    <property type="project" value="InterPro"/>
</dbReference>
<dbReference type="InterPro" id="IPR013519">
    <property type="entry name" value="Int_alpha_beta-p"/>
</dbReference>
<keyword evidence="4" id="KW-0325">Glycoprotein</keyword>
<organism evidence="5 6">
    <name type="scientific">Streptomyces actinomycinicus</name>
    <dbReference type="NCBI Taxonomy" id="1695166"/>
    <lineage>
        <taxon>Bacteria</taxon>
        <taxon>Bacillati</taxon>
        <taxon>Actinomycetota</taxon>
        <taxon>Actinomycetes</taxon>
        <taxon>Kitasatosporales</taxon>
        <taxon>Streptomycetaceae</taxon>
        <taxon>Streptomyces</taxon>
    </lineage>
</organism>
<sequence length="456" mass="45739">MAVSADQAVAAGSKLADDFNGDGYRDLAVGMPGKTISGKKGAGAVLVTFGSARGLTGKHVYITQDSSGIPGTAGYQDFFGSSLASGDLDGDGYADLLVGGEGDTTAGTSLNGSVTVLWGGSSPLRSGLALPSGPSYPSRTFGADIAVGDFTGNSAPDIAVSGGTSLRLYSGTFTRTKAPAGHEVTGPDSTSSGHLAAGDFTGDGKDELAVVQQKTALVYGQDPGTTGPDSFAAQARLTGGGNRVVAGDLNGDGRDDLAIALSNSRLYPNGLADPSHGAGYVTVRYGDPDITGGLAPTGHVYHQNTGGIPGSNEKEDEFGAAMSIGDINGDHRAELAIGIPYETLGRAERGGDVLVLRGGARGLTTTGAARYSQDIPGVPGSAENNDVFGSQVRLADYNRDGKADLAVSAPYEDRGNGALWQLRGSGSGLSTSSASVFGPREYGVSSGSGIGETLLG</sequence>
<dbReference type="GO" id="GO:0005615">
    <property type="term" value="C:extracellular space"/>
    <property type="evidence" value="ECO:0007669"/>
    <property type="project" value="TreeGrafter"/>
</dbReference>
<dbReference type="Proteomes" id="UP000661858">
    <property type="component" value="Unassembled WGS sequence"/>
</dbReference>
<reference evidence="5" key="1">
    <citation type="submission" date="2021-01" db="EMBL/GenBank/DDBJ databases">
        <title>WGS of actinomycetes isolated from Thailand.</title>
        <authorList>
            <person name="Thawai C."/>
        </authorList>
    </citation>
    <scope>NUCLEOTIDE SEQUENCE</scope>
    <source>
        <strain evidence="5">RCU-197</strain>
    </source>
</reference>
<dbReference type="GO" id="GO:0007155">
    <property type="term" value="P:cell adhesion"/>
    <property type="evidence" value="ECO:0007669"/>
    <property type="project" value="InterPro"/>
</dbReference>
<dbReference type="GO" id="GO:0004621">
    <property type="term" value="F:glycosylphosphatidylinositol phospholipase D activity"/>
    <property type="evidence" value="ECO:0007669"/>
    <property type="project" value="TreeGrafter"/>
</dbReference>
<protein>
    <submittedName>
        <fullName evidence="5">FG-GAP repeat protein</fullName>
    </submittedName>
</protein>
<dbReference type="GO" id="GO:0031012">
    <property type="term" value="C:extracellular matrix"/>
    <property type="evidence" value="ECO:0007669"/>
    <property type="project" value="TreeGrafter"/>
</dbReference>
<evidence type="ECO:0000313" key="6">
    <source>
        <dbReference type="Proteomes" id="UP000661858"/>
    </source>
</evidence>
<evidence type="ECO:0000256" key="2">
    <source>
        <dbReference type="ARBA" id="ARBA00022737"/>
    </source>
</evidence>
<gene>
    <name evidence="5" type="ORF">JK359_16940</name>
</gene>
<accession>A0A937JLH9</accession>
<dbReference type="InterPro" id="IPR013517">
    <property type="entry name" value="FG-GAP"/>
</dbReference>
<dbReference type="PANTHER" id="PTHR23221">
    <property type="entry name" value="GLYCOSYLPHOSPHATIDYLINOSITOL PHOSPHOLIPASE D"/>
    <property type="match status" value="1"/>
</dbReference>
<dbReference type="PRINTS" id="PR01185">
    <property type="entry name" value="INTEGRINA"/>
</dbReference>
<evidence type="ECO:0000256" key="3">
    <source>
        <dbReference type="ARBA" id="ARBA00022801"/>
    </source>
</evidence>
<evidence type="ECO:0000256" key="4">
    <source>
        <dbReference type="ARBA" id="ARBA00023180"/>
    </source>
</evidence>
<dbReference type="InterPro" id="IPR000413">
    <property type="entry name" value="Integrin_alpha"/>
</dbReference>
<dbReference type="SUPFAM" id="SSF69318">
    <property type="entry name" value="Integrin alpha N-terminal domain"/>
    <property type="match status" value="1"/>
</dbReference>
<dbReference type="Gene3D" id="2.130.10.130">
    <property type="entry name" value="Integrin alpha, N-terminal"/>
    <property type="match status" value="3"/>
</dbReference>
<dbReference type="SMART" id="SM00191">
    <property type="entry name" value="Int_alpha"/>
    <property type="match status" value="5"/>
</dbReference>
<dbReference type="AlphaFoldDB" id="A0A937JLH9"/>
<keyword evidence="3" id="KW-0378">Hydrolase</keyword>
<keyword evidence="1" id="KW-0732">Signal</keyword>
<dbReference type="Pfam" id="PF13517">
    <property type="entry name" value="FG-GAP_3"/>
    <property type="match status" value="1"/>
</dbReference>
<name>A0A937JLH9_9ACTN</name>
<dbReference type="PANTHER" id="PTHR23221:SF7">
    <property type="entry name" value="PHOSPHATIDYLINOSITOL-GLYCAN-SPECIFIC PHOSPHOLIPASE D"/>
    <property type="match status" value="1"/>
</dbReference>
<comment type="caution">
    <text evidence="5">The sequence shown here is derived from an EMBL/GenBank/DDBJ whole genome shotgun (WGS) entry which is preliminary data.</text>
</comment>
<dbReference type="EMBL" id="JAERRK010000007">
    <property type="protein sequence ID" value="MBL1083634.1"/>
    <property type="molecule type" value="Genomic_DNA"/>
</dbReference>
<evidence type="ECO:0000313" key="5">
    <source>
        <dbReference type="EMBL" id="MBL1083634.1"/>
    </source>
</evidence>
<proteinExistence type="predicted"/>